<dbReference type="PANTHER" id="PTHR14024">
    <property type="entry name" value="PERILIPIN"/>
    <property type="match status" value="1"/>
</dbReference>
<evidence type="ECO:0000256" key="4">
    <source>
        <dbReference type="PIRNR" id="PIRNR036881"/>
    </source>
</evidence>
<reference evidence="6" key="1">
    <citation type="submission" date="2025-08" db="UniProtKB">
        <authorList>
            <consortium name="RefSeq"/>
        </authorList>
    </citation>
    <scope>IDENTIFICATION</scope>
</reference>
<comment type="subcellular location">
    <subcellularLocation>
        <location evidence="1">Lipid droplet</location>
    </subcellularLocation>
</comment>
<dbReference type="GO" id="GO:0005829">
    <property type="term" value="C:cytosol"/>
    <property type="evidence" value="ECO:0007669"/>
    <property type="project" value="TreeGrafter"/>
</dbReference>
<keyword evidence="5" id="KW-1185">Reference proteome</keyword>
<evidence type="ECO:0000256" key="2">
    <source>
        <dbReference type="ARBA" id="ARBA00006311"/>
    </source>
</evidence>
<dbReference type="Gene3D" id="1.20.120.340">
    <property type="entry name" value="Flagellar protein FliS"/>
    <property type="match status" value="1"/>
</dbReference>
<dbReference type="GO" id="GO:0005811">
    <property type="term" value="C:lipid droplet"/>
    <property type="evidence" value="ECO:0007669"/>
    <property type="project" value="UniProtKB-SubCell"/>
</dbReference>
<evidence type="ECO:0000313" key="5">
    <source>
        <dbReference type="Proteomes" id="UP000515156"/>
    </source>
</evidence>
<dbReference type="OrthoDB" id="376826at2759"/>
<comment type="similarity">
    <text evidence="2 4">Belongs to the perilipin family.</text>
</comment>
<name>A0A6P7XIF6_9AMPH</name>
<protein>
    <recommendedName>
        <fullName evidence="4">Perilipin</fullName>
    </recommendedName>
</protein>
<dbReference type="AlphaFoldDB" id="A0A6P7XIF6"/>
<evidence type="ECO:0000313" key="6">
    <source>
        <dbReference type="RefSeq" id="XP_030050064.1"/>
    </source>
</evidence>
<dbReference type="GO" id="GO:0010890">
    <property type="term" value="P:positive regulation of triglyceride storage"/>
    <property type="evidence" value="ECO:0007669"/>
    <property type="project" value="TreeGrafter"/>
</dbReference>
<dbReference type="Pfam" id="PF03036">
    <property type="entry name" value="Perilipin"/>
    <property type="match status" value="1"/>
</dbReference>
<dbReference type="KEGG" id="muo:115463560"/>
<dbReference type="PIRSF" id="PIRSF036881">
    <property type="entry name" value="PAT"/>
    <property type="match status" value="1"/>
</dbReference>
<dbReference type="SUPFAM" id="SSF109775">
    <property type="entry name" value="Mannose-6-phosphate receptor binding protein 1 (Tip47), C-terminal domain"/>
    <property type="match status" value="1"/>
</dbReference>
<dbReference type="PANTHER" id="PTHR14024:SF25">
    <property type="entry name" value="PERILIPIN-2"/>
    <property type="match status" value="1"/>
</dbReference>
<dbReference type="RefSeq" id="XP_030050064.1">
    <property type="nucleotide sequence ID" value="XM_030194204.1"/>
</dbReference>
<dbReference type="GO" id="GO:0019915">
    <property type="term" value="P:lipid storage"/>
    <property type="evidence" value="ECO:0007669"/>
    <property type="project" value="TreeGrafter"/>
</dbReference>
<organism evidence="5 6">
    <name type="scientific">Microcaecilia unicolor</name>
    <dbReference type="NCBI Taxonomy" id="1415580"/>
    <lineage>
        <taxon>Eukaryota</taxon>
        <taxon>Metazoa</taxon>
        <taxon>Chordata</taxon>
        <taxon>Craniata</taxon>
        <taxon>Vertebrata</taxon>
        <taxon>Euteleostomi</taxon>
        <taxon>Amphibia</taxon>
        <taxon>Gymnophiona</taxon>
        <taxon>Siphonopidae</taxon>
        <taxon>Microcaecilia</taxon>
    </lineage>
</organism>
<dbReference type="InterPro" id="IPR004279">
    <property type="entry name" value="Perilipin"/>
</dbReference>
<proteinExistence type="inferred from homology"/>
<keyword evidence="3" id="KW-0551">Lipid droplet</keyword>
<dbReference type="GeneID" id="115463560"/>
<accession>A0A6P7XIF6</accession>
<evidence type="ECO:0000256" key="1">
    <source>
        <dbReference type="ARBA" id="ARBA00004502"/>
    </source>
</evidence>
<evidence type="ECO:0000256" key="3">
    <source>
        <dbReference type="ARBA" id="ARBA00022677"/>
    </source>
</evidence>
<gene>
    <name evidence="6" type="primary">LOC115463560</name>
</gene>
<dbReference type="InParanoid" id="A0A6P7XIF6"/>
<sequence length="352" mass="38533">MTSVTNKQNVVVRVVNLPLVSSTCAMVSSAYSSTKENHLYLKSACEVAEKGVKSITAAALTSAKPIIQKLEPQIAVANNYACIGLDKMEKKLPILYQPTEKVVANAIGLVLGAKETVAGTVTQAKDAAAHMITGVVAKTKGAVQESIETTKAAVSGSINAVQGSRMMQMVSTGVDAALTKSEALVDQYFPLSDEAATESARFEAGTQEQSYYIRLKTLSSKVQKSAYEKVSNKINDVITLLHHTIDLTSESRILIGVRDLTHQLRATSFALVSRIQDLPQNIQAQICQAYIMAGNIYQNVHTTTQGQLKKIELHVEDYFGNVPFFWLMGPFYPQLQEYREEEETSQQDLSEY</sequence>
<dbReference type="Proteomes" id="UP000515156">
    <property type="component" value="Chromosome 2"/>
</dbReference>